<dbReference type="FunFam" id="3.60.20.40:FF:000008">
    <property type="entry name" value="Gamma-glutamyltranspeptidase (Eurofung)"/>
    <property type="match status" value="1"/>
</dbReference>
<dbReference type="Gene3D" id="1.10.246.130">
    <property type="match status" value="1"/>
</dbReference>
<feature type="binding site" evidence="6">
    <location>
        <begin position="891"/>
        <end position="892"/>
    </location>
    <ligand>
        <name>L-glutamate</name>
        <dbReference type="ChEBI" id="CHEBI:29985"/>
    </ligand>
</feature>
<feature type="binding site" evidence="6">
    <location>
        <begin position="839"/>
        <end position="841"/>
    </location>
    <ligand>
        <name>L-glutamate</name>
        <dbReference type="ChEBI" id="CHEBI:29985"/>
    </ligand>
</feature>
<dbReference type="Proteomes" id="UP000325558">
    <property type="component" value="Unassembled WGS sequence"/>
</dbReference>
<evidence type="ECO:0000256" key="3">
    <source>
        <dbReference type="ARBA" id="ARBA00023163"/>
    </source>
</evidence>
<comment type="pathway">
    <text evidence="7">Mycotoxin biosynthesis.</text>
</comment>
<dbReference type="PROSITE" id="PS00463">
    <property type="entry name" value="ZN2_CY6_FUNGAL_1"/>
    <property type="match status" value="1"/>
</dbReference>
<dbReference type="PRINTS" id="PR01210">
    <property type="entry name" value="GGTRANSPTASE"/>
</dbReference>
<evidence type="ECO:0000256" key="6">
    <source>
        <dbReference type="PIRSR" id="PIRSR600101-2"/>
    </source>
</evidence>
<feature type="binding site" evidence="6">
    <location>
        <position position="863"/>
    </location>
    <ligand>
        <name>L-glutamate</name>
        <dbReference type="ChEBI" id="CHEBI:29985"/>
    </ligand>
</feature>
<dbReference type="SUPFAM" id="SSF57701">
    <property type="entry name" value="Zn2/Cys6 DNA-binding domain"/>
    <property type="match status" value="1"/>
</dbReference>
<feature type="domain" description="Zn(2)-C6 fungal-type" evidence="8">
    <location>
        <begin position="13"/>
        <end position="43"/>
    </location>
</feature>
<comment type="function">
    <text evidence="7">Gamma-glutamyltransferase.</text>
</comment>
<dbReference type="SUPFAM" id="SSF56235">
    <property type="entry name" value="N-terminal nucleophile aminohydrolases (Ntn hydrolases)"/>
    <property type="match status" value="1"/>
</dbReference>
<protein>
    <recommendedName>
        <fullName evidence="7">Glutathione hydrolase</fullName>
        <ecNumber evidence="7">2.3.2.2</ecNumber>
        <ecNumber evidence="7">3.4.19.13</ecNumber>
    </recommendedName>
    <alternativeName>
        <fullName evidence="7">Gamma-glutamyltransferase</fullName>
    </alternativeName>
</protein>
<comment type="catalytic activity">
    <reaction evidence="7">
        <text>an S-substituted glutathione + H2O = an S-substituted L-cysteinylglycine + L-glutamate</text>
        <dbReference type="Rhea" id="RHEA:59468"/>
        <dbReference type="ChEBI" id="CHEBI:15377"/>
        <dbReference type="ChEBI" id="CHEBI:29985"/>
        <dbReference type="ChEBI" id="CHEBI:90779"/>
        <dbReference type="ChEBI" id="CHEBI:143103"/>
        <dbReference type="EC" id="3.4.19.13"/>
    </reaction>
</comment>
<keyword evidence="7" id="KW-0808">Transferase</keyword>
<feature type="active site" description="Nucleophile" evidence="5">
    <location>
        <position position="821"/>
    </location>
</feature>
<dbReference type="SMART" id="SM00066">
    <property type="entry name" value="GAL4"/>
    <property type="match status" value="1"/>
</dbReference>
<gene>
    <name evidence="9" type="ORF">BDV24DRAFT_146867</name>
</gene>
<evidence type="ECO:0000256" key="4">
    <source>
        <dbReference type="ARBA" id="ARBA00023242"/>
    </source>
</evidence>
<evidence type="ECO:0000256" key="1">
    <source>
        <dbReference type="ARBA" id="ARBA00023015"/>
    </source>
</evidence>
<dbReference type="EC" id="3.4.19.13" evidence="7"/>
<dbReference type="Gene3D" id="3.60.20.40">
    <property type="match status" value="1"/>
</dbReference>
<evidence type="ECO:0000256" key="2">
    <source>
        <dbReference type="ARBA" id="ARBA00023125"/>
    </source>
</evidence>
<dbReference type="GO" id="GO:0036374">
    <property type="term" value="F:glutathione hydrolase activity"/>
    <property type="evidence" value="ECO:0007669"/>
    <property type="project" value="UniProtKB-UniRule"/>
</dbReference>
<dbReference type="PROSITE" id="PS50048">
    <property type="entry name" value="ZN2_CY6_FUNGAL_2"/>
    <property type="match status" value="1"/>
</dbReference>
<dbReference type="PANTHER" id="PTHR11686:SF62">
    <property type="entry name" value="GLUTATHIONE HYDROLASE"/>
    <property type="match status" value="1"/>
</dbReference>
<name>A0A5N6YRV5_9EURO</name>
<dbReference type="GO" id="GO:0006751">
    <property type="term" value="P:glutathione catabolic process"/>
    <property type="evidence" value="ECO:0007669"/>
    <property type="project" value="UniProtKB-UniRule"/>
</dbReference>
<keyword evidence="7" id="KW-0378">Hydrolase</keyword>
<dbReference type="GO" id="GO:0005886">
    <property type="term" value="C:plasma membrane"/>
    <property type="evidence" value="ECO:0007669"/>
    <property type="project" value="TreeGrafter"/>
</dbReference>
<keyword evidence="7" id="KW-0012">Acyltransferase</keyword>
<dbReference type="GO" id="GO:0008270">
    <property type="term" value="F:zinc ion binding"/>
    <property type="evidence" value="ECO:0007669"/>
    <property type="project" value="InterPro"/>
</dbReference>
<dbReference type="InterPro" id="IPR021858">
    <property type="entry name" value="Fun_TF"/>
</dbReference>
<dbReference type="Pfam" id="PF01019">
    <property type="entry name" value="G_glu_transpept"/>
    <property type="match status" value="1"/>
</dbReference>
<dbReference type="EC" id="2.3.2.2" evidence="7"/>
<comment type="catalytic activity">
    <reaction evidence="7">
        <text>glutathione + H2O = L-cysteinylglycine + L-glutamate</text>
        <dbReference type="Rhea" id="RHEA:28807"/>
        <dbReference type="ChEBI" id="CHEBI:15377"/>
        <dbReference type="ChEBI" id="CHEBI:29985"/>
        <dbReference type="ChEBI" id="CHEBI:57925"/>
        <dbReference type="ChEBI" id="CHEBI:61694"/>
        <dbReference type="EC" id="3.4.19.13"/>
    </reaction>
</comment>
<feature type="binding site" evidence="6">
    <location>
        <position position="545"/>
    </location>
    <ligand>
        <name>L-glutamate</name>
        <dbReference type="ChEBI" id="CHEBI:29985"/>
    </ligand>
</feature>
<evidence type="ECO:0000256" key="7">
    <source>
        <dbReference type="RuleBase" id="RU368068"/>
    </source>
</evidence>
<sequence length="1011" mass="111360">MPSRRSHTKSRKGCLQCKRRHVKCDEELPRCGLCQKRKLQCKYPASSNEADSLIPSTPQDEVESMCSSNELSLSTRMLEMRLFHLYLTETYITLYPGKLDTNHFQSAVPGLATSYPFCLDALLAFSALHLASKETGDNRQWVECALKYQNRSCSAMSRVLAEFSVEYSGPAFICSILIMLCSYAYPCVSKDDQPFDPLGQILEIRRLLAGCAFFFHQLGKMEHPGELAGWLRYKDAEDSEEELSKEQQDPKLIQLRSALLGSLARIRGMIDEVDESRREVNQDIWEFLNEAVKRPLGGREGGVIALPVRISDAYVDLLKEGDWMARILFLHYGVGMHLLSDRWFVRDWGRRLVSTVLQPLKEIPPEWKETVAWTRQAVDLDNELVGPGVRDISGRDVEKQPLLTICDLQGAEPTTGWPSDETERAPTMYRFLRNTLSLSFILLLALIHLPDVLSSPLEPSAHYDSRSANTVEHLEEGKLGAVASESAICSRHGTEMLKIGGNAADALVATIFCVGVVGMYHSGIAGGGFMLVRAPNGSYEFIDFRETAPAAAFEEMFKNNTDASTSGGLASGVPGEVRGLEYLHKKYGSLPWSTVMQPAIQTARQGFPVGRDLVRYMNSAVGDGEDFLSKDPTWAIDFAPNGTRLGLGDTITRKRYADTLETIANNGPDAFYSGPIAETMIQALQAANGTMTLEDLRNYTVAIRNTSQIDYRGYKVIGTSAPSSGTVALNILKVLDTYDSFMVPDNVNLSTHRLDEAIRFGYGLRAELGDPYFVEGLDEYQREMLEQSTIDEIRGKISDLHTQNVSAYDPKGLESLDTPGTSHIAAVDHTGLTISTITTINLLFGSKVMVPETGIIMNNEMDDFSTPGLSNAFGYVPSEANFIRPGKRPLSSITPTIVTHQNGSVFFVAGSAGGSRIITATVQNIIHAVDEGLSAAEALARPRLHDQLIPNQVRFEYAYNNETVAFMKSLGHNVTWVAPGDSTAQAIRVLPNGTFDAAGEPRQLDSGGFAV</sequence>
<organism evidence="9">
    <name type="scientific">Aspergillus arachidicola</name>
    <dbReference type="NCBI Taxonomy" id="656916"/>
    <lineage>
        <taxon>Eukaryota</taxon>
        <taxon>Fungi</taxon>
        <taxon>Dikarya</taxon>
        <taxon>Ascomycota</taxon>
        <taxon>Pezizomycotina</taxon>
        <taxon>Eurotiomycetes</taxon>
        <taxon>Eurotiomycetidae</taxon>
        <taxon>Eurotiales</taxon>
        <taxon>Aspergillaceae</taxon>
        <taxon>Aspergillus</taxon>
        <taxon>Aspergillus subgen. Circumdati</taxon>
    </lineage>
</organism>
<accession>A0A5N6YRV5</accession>
<feature type="binding site" evidence="6">
    <location>
        <position position="914"/>
    </location>
    <ligand>
        <name>L-glutamate</name>
        <dbReference type="ChEBI" id="CHEBI:29985"/>
    </ligand>
</feature>
<dbReference type="OrthoDB" id="1081007at2759"/>
<dbReference type="CDD" id="cd00067">
    <property type="entry name" value="GAL4"/>
    <property type="match status" value="1"/>
</dbReference>
<dbReference type="Pfam" id="PF11951">
    <property type="entry name" value="Fungal_trans_2"/>
    <property type="match status" value="1"/>
</dbReference>
<keyword evidence="1" id="KW-0805">Transcription regulation</keyword>
<dbReference type="EMBL" id="ML737113">
    <property type="protein sequence ID" value="KAE8347356.1"/>
    <property type="molecule type" value="Genomic_DNA"/>
</dbReference>
<dbReference type="GO" id="GO:0009893">
    <property type="term" value="P:positive regulation of metabolic process"/>
    <property type="evidence" value="ECO:0007669"/>
    <property type="project" value="UniProtKB-ARBA"/>
</dbReference>
<evidence type="ECO:0000313" key="9">
    <source>
        <dbReference type="EMBL" id="KAE8347356.1"/>
    </source>
</evidence>
<dbReference type="GO" id="GO:0000981">
    <property type="term" value="F:DNA-binding transcription factor activity, RNA polymerase II-specific"/>
    <property type="evidence" value="ECO:0007669"/>
    <property type="project" value="InterPro"/>
</dbReference>
<keyword evidence="2" id="KW-0238">DNA-binding</keyword>
<proteinExistence type="predicted"/>
<dbReference type="GO" id="GO:0003677">
    <property type="term" value="F:DNA binding"/>
    <property type="evidence" value="ECO:0007669"/>
    <property type="project" value="UniProtKB-KW"/>
</dbReference>
<evidence type="ECO:0000259" key="8">
    <source>
        <dbReference type="PROSITE" id="PS50048"/>
    </source>
</evidence>
<dbReference type="Pfam" id="PF00172">
    <property type="entry name" value="Zn_clus"/>
    <property type="match status" value="1"/>
</dbReference>
<dbReference type="Gene3D" id="4.10.240.10">
    <property type="entry name" value="Zn(2)-C6 fungal-type DNA-binding domain"/>
    <property type="match status" value="1"/>
</dbReference>
<dbReference type="InterPro" id="IPR036864">
    <property type="entry name" value="Zn2-C6_fun-type_DNA-bd_sf"/>
</dbReference>
<dbReference type="InterPro" id="IPR043137">
    <property type="entry name" value="GGT_ssub_C"/>
</dbReference>
<reference evidence="9" key="1">
    <citation type="submission" date="2019-04" db="EMBL/GenBank/DDBJ databases">
        <title>Friends and foes A comparative genomics study of 23 Aspergillus species from section Flavi.</title>
        <authorList>
            <consortium name="DOE Joint Genome Institute"/>
            <person name="Kjaerbolling I."/>
            <person name="Vesth T."/>
            <person name="Frisvad J.C."/>
            <person name="Nybo J.L."/>
            <person name="Theobald S."/>
            <person name="Kildgaard S."/>
            <person name="Isbrandt T."/>
            <person name="Kuo A."/>
            <person name="Sato A."/>
            <person name="Lyhne E.K."/>
            <person name="Kogle M.E."/>
            <person name="Wiebenga A."/>
            <person name="Kun R.S."/>
            <person name="Lubbers R.J."/>
            <person name="Makela M.R."/>
            <person name="Barry K."/>
            <person name="Chovatia M."/>
            <person name="Clum A."/>
            <person name="Daum C."/>
            <person name="Haridas S."/>
            <person name="He G."/>
            <person name="LaButti K."/>
            <person name="Lipzen A."/>
            <person name="Mondo S."/>
            <person name="Riley R."/>
            <person name="Salamov A."/>
            <person name="Simmons B.A."/>
            <person name="Magnuson J.K."/>
            <person name="Henrissat B."/>
            <person name="Mortensen U.H."/>
            <person name="Larsen T.O."/>
            <person name="Devries R.P."/>
            <person name="Grigoriev I.V."/>
            <person name="Machida M."/>
            <person name="Baker S.E."/>
            <person name="Andersen M.R."/>
        </authorList>
    </citation>
    <scope>NUCLEOTIDE SEQUENCE</scope>
    <source>
        <strain evidence="9">CBS 117612</strain>
    </source>
</reference>
<comment type="catalytic activity">
    <reaction evidence="7">
        <text>an N-terminal (5-L-glutamyl)-[peptide] + an alpha-amino acid = 5-L-glutamyl amino acid + an N-terminal L-alpha-aminoacyl-[peptide]</text>
        <dbReference type="Rhea" id="RHEA:23904"/>
        <dbReference type="Rhea" id="RHEA-COMP:9780"/>
        <dbReference type="Rhea" id="RHEA-COMP:9795"/>
        <dbReference type="ChEBI" id="CHEBI:77644"/>
        <dbReference type="ChEBI" id="CHEBI:78597"/>
        <dbReference type="ChEBI" id="CHEBI:78599"/>
        <dbReference type="ChEBI" id="CHEBI:78608"/>
        <dbReference type="EC" id="2.3.2.2"/>
    </reaction>
</comment>
<keyword evidence="4" id="KW-0539">Nucleus</keyword>
<dbReference type="InterPro" id="IPR043138">
    <property type="entry name" value="GGT_lsub"/>
</dbReference>
<dbReference type="PANTHER" id="PTHR11686">
    <property type="entry name" value="GAMMA GLUTAMYL TRANSPEPTIDASE"/>
    <property type="match status" value="1"/>
</dbReference>
<dbReference type="InterPro" id="IPR000101">
    <property type="entry name" value="GGT_peptidase"/>
</dbReference>
<dbReference type="InterPro" id="IPR001138">
    <property type="entry name" value="Zn2Cys6_DnaBD"/>
</dbReference>
<evidence type="ECO:0000256" key="5">
    <source>
        <dbReference type="PIRSR" id="PIRSR600101-1"/>
    </source>
</evidence>
<keyword evidence="3" id="KW-0804">Transcription</keyword>
<dbReference type="NCBIfam" id="TIGR00066">
    <property type="entry name" value="g_glut_trans"/>
    <property type="match status" value="1"/>
</dbReference>
<dbReference type="GO" id="GO:0103068">
    <property type="term" value="F:leukotriene C4 gamma-glutamyl transferase activity"/>
    <property type="evidence" value="ECO:0007669"/>
    <property type="project" value="UniProtKB-EC"/>
</dbReference>
<dbReference type="AlphaFoldDB" id="A0A5N6YRV5"/>
<dbReference type="InterPro" id="IPR029055">
    <property type="entry name" value="Ntn_hydrolases_N"/>
</dbReference>